<sequence length="813" mass="89215">MARLHAVTGRSVTPLSAGWELCVTEPGATPGGDWLPAPVPGTVAQALREAGLYRLGDPLPLHDRDVWYRVRLSGDGPCTLRFHGLATIAEVWLDGKRILASDSMFQSHDVPVTLRGTHALRIVFRALNPVLKARKGRGRWPVRLAEPAGLRTVRTTLLGHMPGWCPPVPAVGPWRPVEMITEDGPLRVRSADLRATLEGRDGRLSLTLAAAWNGSASPPGWLEVGEARAPLRWTGPGELRGDLRLPEIEPWWPHSHGNPALHAVRASVGDARIDLGSTGFRRIEREPGDGFALRINGERVFCRGACWSSPDIVALPGTRDAYAPWLETAWQTGMTMLRVPGIATYEADAFFDLCDAMGILVWQDFMFANFDYPADEPFFDGVRREAAQFLDRVQASPSLAVLCGGSEAEQQAAMLGLPRERWSQPLFDTVLRDEAERARPDVPYVTNSPTGGPLPFAADAGVTHYYGVGPYLRPLEDARRASVRFASECLAFANMPAAGALSGVPAVHDPRWKARVPRDPGAPWDFEDVRDHYLRTLYGGDPMVLRYEDPDRYARLSRAVTGEVMEAVFAEWRRAGSSCAGGLVWMFQDVWPGAGWGVVDSAGVPKAAWHALRRAFRPVQVLLTDEGVNGLAIHLLNETAEPVEAVLTLTALRRGEVPVLRAERTLTLPPRSAQVVPAASLPDRFVDLTGAYRFGPPTHDAVVAALFDPRSGAPLADAFHFVRGGRMERVELGLGARVERTDEGWLLVLSSRRLARSVHIEDDMFRAAEEWFHLPPGEERRVRLIPRHPGAAVPDGEVHALNGLDPTRYRGVA</sequence>
<keyword evidence="1" id="KW-0378">Hydrolase</keyword>
<dbReference type="InterPro" id="IPR050887">
    <property type="entry name" value="Beta-mannosidase_GH2"/>
</dbReference>
<evidence type="ECO:0000259" key="3">
    <source>
        <dbReference type="Pfam" id="PF22666"/>
    </source>
</evidence>
<dbReference type="InterPro" id="IPR054593">
    <property type="entry name" value="Beta-mannosidase-like_N2"/>
</dbReference>
<geneLocation type="plasmid" evidence="4 5">
    <name>AbAZ39_p2</name>
</geneLocation>
<proteinExistence type="predicted"/>
<dbReference type="AlphaFoldDB" id="A0A060DVL7"/>
<dbReference type="InterPro" id="IPR017853">
    <property type="entry name" value="GH"/>
</dbReference>
<dbReference type="RefSeq" id="WP_040136577.1">
    <property type="nucleotide sequence ID" value="NZ_CP007795.1"/>
</dbReference>
<dbReference type="Gene3D" id="3.20.20.80">
    <property type="entry name" value="Glycosidases"/>
    <property type="match status" value="1"/>
</dbReference>
<protein>
    <submittedName>
        <fullName evidence="4">Beta-mannosidase</fullName>
    </submittedName>
</protein>
<dbReference type="GO" id="GO:0004567">
    <property type="term" value="F:beta-mannosidase activity"/>
    <property type="evidence" value="ECO:0007669"/>
    <property type="project" value="TreeGrafter"/>
</dbReference>
<organism evidence="4 5">
    <name type="scientific">Azospirillum argentinense</name>
    <dbReference type="NCBI Taxonomy" id="2970906"/>
    <lineage>
        <taxon>Bacteria</taxon>
        <taxon>Pseudomonadati</taxon>
        <taxon>Pseudomonadota</taxon>
        <taxon>Alphaproteobacteria</taxon>
        <taxon>Rhodospirillales</taxon>
        <taxon>Azospirillaceae</taxon>
        <taxon>Azospirillum</taxon>
    </lineage>
</organism>
<dbReference type="SUPFAM" id="SSF51445">
    <property type="entry name" value="(Trans)glycosidases"/>
    <property type="match status" value="1"/>
</dbReference>
<dbReference type="KEGG" id="abq:ABAZ39_25215"/>
<reference evidence="4 5" key="1">
    <citation type="journal article" date="2014" name="Genome Announc.">
        <title>Complete Genome Sequence of the Model Rhizosphere Strain Azospirillum brasilense Az39, Successfully Applied in Agriculture.</title>
        <authorList>
            <person name="Rivera D."/>
            <person name="Revale S."/>
            <person name="Molina R."/>
            <person name="Gualpa J."/>
            <person name="Puente M."/>
            <person name="Maroniche G."/>
            <person name="Paris G."/>
            <person name="Baker D."/>
            <person name="Clavijo B."/>
            <person name="McLay K."/>
            <person name="Spaepen S."/>
            <person name="Perticari A."/>
            <person name="Vazquez M."/>
            <person name="Wisniewski-Dye F."/>
            <person name="Watkins C."/>
            <person name="Martinez-Abarca F."/>
            <person name="Vanderleyden J."/>
            <person name="Cassan F."/>
        </authorList>
    </citation>
    <scope>NUCLEOTIDE SEQUENCE [LARGE SCALE GENOMIC DNA]</scope>
    <source>
        <strain evidence="4 5">Az39</strain>
        <plasmid evidence="4">AbAZ39_p2</plasmid>
    </source>
</reference>
<dbReference type="EMBL" id="CP007795">
    <property type="protein sequence ID" value="AIB15198.1"/>
    <property type="molecule type" value="Genomic_DNA"/>
</dbReference>
<accession>A0A060DVL7</accession>
<dbReference type="SUPFAM" id="SSF49785">
    <property type="entry name" value="Galactose-binding domain-like"/>
    <property type="match status" value="1"/>
</dbReference>
<feature type="domain" description="Beta-mannosidase-like galactose-binding" evidence="3">
    <location>
        <begin position="32"/>
        <end position="175"/>
    </location>
</feature>
<evidence type="ECO:0000256" key="1">
    <source>
        <dbReference type="ARBA" id="ARBA00022801"/>
    </source>
</evidence>
<dbReference type="InterPro" id="IPR036156">
    <property type="entry name" value="Beta-gal/glucu_dom_sf"/>
</dbReference>
<dbReference type="Proteomes" id="UP000027186">
    <property type="component" value="Plasmid AbAZ39_p2"/>
</dbReference>
<dbReference type="Gene3D" id="2.60.120.260">
    <property type="entry name" value="Galactose-binding domain-like"/>
    <property type="match status" value="1"/>
</dbReference>
<dbReference type="SUPFAM" id="SSF49303">
    <property type="entry name" value="beta-Galactosidase/glucuronidase domain"/>
    <property type="match status" value="2"/>
</dbReference>
<evidence type="ECO:0000313" key="4">
    <source>
        <dbReference type="EMBL" id="AIB15198.1"/>
    </source>
</evidence>
<gene>
    <name evidence="4" type="ORF">ABAZ39_25215</name>
</gene>
<dbReference type="InterPro" id="IPR008979">
    <property type="entry name" value="Galactose-bd-like_sf"/>
</dbReference>
<dbReference type="Pfam" id="PF22666">
    <property type="entry name" value="Glyco_hydro_2_N2"/>
    <property type="match status" value="1"/>
</dbReference>
<evidence type="ECO:0000313" key="5">
    <source>
        <dbReference type="Proteomes" id="UP000027186"/>
    </source>
</evidence>
<keyword evidence="2" id="KW-0326">Glycosidase</keyword>
<evidence type="ECO:0000256" key="2">
    <source>
        <dbReference type="ARBA" id="ARBA00023295"/>
    </source>
</evidence>
<dbReference type="PANTHER" id="PTHR43730">
    <property type="entry name" value="BETA-MANNOSIDASE"/>
    <property type="match status" value="1"/>
</dbReference>
<dbReference type="GO" id="GO:0006516">
    <property type="term" value="P:glycoprotein catabolic process"/>
    <property type="evidence" value="ECO:0007669"/>
    <property type="project" value="TreeGrafter"/>
</dbReference>
<name>A0A060DVL7_9PROT</name>
<dbReference type="PANTHER" id="PTHR43730:SF1">
    <property type="entry name" value="BETA-MANNOSIDASE"/>
    <property type="match status" value="1"/>
</dbReference>
<keyword evidence="4" id="KW-0614">Plasmid</keyword>